<proteinExistence type="predicted"/>
<comment type="caution">
    <text evidence="1">The sequence shown here is derived from an EMBL/GenBank/DDBJ whole genome shotgun (WGS) entry which is preliminary data.</text>
</comment>
<dbReference type="RefSeq" id="WP_307149157.1">
    <property type="nucleotide sequence ID" value="NZ_JAUSTU010000003.1"/>
</dbReference>
<keyword evidence="1" id="KW-0347">Helicase</keyword>
<keyword evidence="2" id="KW-1185">Reference proteome</keyword>
<dbReference type="Proteomes" id="UP001231362">
    <property type="component" value="Unassembled WGS sequence"/>
</dbReference>
<keyword evidence="1" id="KW-0067">ATP-binding</keyword>
<keyword evidence="1" id="KW-0378">Hydrolase</keyword>
<evidence type="ECO:0000313" key="2">
    <source>
        <dbReference type="Proteomes" id="UP001231362"/>
    </source>
</evidence>
<dbReference type="GO" id="GO:0004386">
    <property type="term" value="F:helicase activity"/>
    <property type="evidence" value="ECO:0007669"/>
    <property type="project" value="UniProtKB-KW"/>
</dbReference>
<name>A0ABT9V0T7_9BACL</name>
<sequence length="124" mass="14294">MEWALVALFTIAAVLLIFSYYKNKQAQIVEQREIDTIYMTMMEEIGKLQNQVRSLELESEITAQMTGLAKEDLHLLRESLDLYKRGYTIEGIAGKMKLEQQEVEQLLEPYMSSKSEGRKVANEA</sequence>
<keyword evidence="1" id="KW-0547">Nucleotide-binding</keyword>
<protein>
    <submittedName>
        <fullName evidence="1">Holliday junction resolvasome RuvABC ATP-dependent DNA helicase subunit</fullName>
    </submittedName>
</protein>
<evidence type="ECO:0000313" key="1">
    <source>
        <dbReference type="EMBL" id="MDQ0154552.1"/>
    </source>
</evidence>
<gene>
    <name evidence="1" type="ORF">J2S07_000856</name>
</gene>
<accession>A0ABT9V0T7</accession>
<organism evidence="1 2">
    <name type="scientific">Anoxybacillus andreesenii</name>
    <dbReference type="NCBI Taxonomy" id="1325932"/>
    <lineage>
        <taxon>Bacteria</taxon>
        <taxon>Bacillati</taxon>
        <taxon>Bacillota</taxon>
        <taxon>Bacilli</taxon>
        <taxon>Bacillales</taxon>
        <taxon>Anoxybacillaceae</taxon>
        <taxon>Anoxybacillus</taxon>
    </lineage>
</organism>
<reference evidence="1 2" key="1">
    <citation type="submission" date="2023-07" db="EMBL/GenBank/DDBJ databases">
        <title>Genomic Encyclopedia of Type Strains, Phase IV (KMG-IV): sequencing the most valuable type-strain genomes for metagenomic binning, comparative biology and taxonomic classification.</title>
        <authorList>
            <person name="Goeker M."/>
        </authorList>
    </citation>
    <scope>NUCLEOTIDE SEQUENCE [LARGE SCALE GENOMIC DNA]</scope>
    <source>
        <strain evidence="1 2">DSM 23948</strain>
    </source>
</reference>
<dbReference type="EMBL" id="JAUSTU010000003">
    <property type="protein sequence ID" value="MDQ0154552.1"/>
    <property type="molecule type" value="Genomic_DNA"/>
</dbReference>